<dbReference type="Proteomes" id="UP000494363">
    <property type="component" value="Unassembled WGS sequence"/>
</dbReference>
<organism evidence="1 2">
    <name type="scientific">Paraburkholderia humisilvae</name>
    <dbReference type="NCBI Taxonomy" id="627669"/>
    <lineage>
        <taxon>Bacteria</taxon>
        <taxon>Pseudomonadati</taxon>
        <taxon>Pseudomonadota</taxon>
        <taxon>Betaproteobacteria</taxon>
        <taxon>Burkholderiales</taxon>
        <taxon>Burkholderiaceae</taxon>
        <taxon>Paraburkholderia</taxon>
    </lineage>
</organism>
<dbReference type="EMBL" id="CADIKH010000384">
    <property type="protein sequence ID" value="CAB3775298.1"/>
    <property type="molecule type" value="Genomic_DNA"/>
</dbReference>
<accession>A0A6J5F8T2</accession>
<gene>
    <name evidence="1" type="ORF">LMG29542_08680</name>
</gene>
<name>A0A6J5F8T2_9BURK</name>
<protein>
    <submittedName>
        <fullName evidence="1">Uncharacterized protein</fullName>
    </submittedName>
</protein>
<sequence length="236" mass="26394">MDECHEVSRRYVDGVAMSMGDHLTAHAAEVAAWVLTRPRGAGDLDWPEGAMDAEWPELAAHTIATGQRSTSAPVFCLCGLAQTRVRAWVAMTLAAYGPAPLARQREETNRALAEEHFAQAQAFDIEQFRSDLSVALAFEVGRNWVNHTPAHRVFDRMVAKEERYKWYSVDDFYLEAADFIQDAPSLVVEPCAKCRRLGISKSTVEPIEAALPPFHLSCSCKVHWQNEFKYGETPPT</sequence>
<keyword evidence="2" id="KW-1185">Reference proteome</keyword>
<evidence type="ECO:0000313" key="1">
    <source>
        <dbReference type="EMBL" id="CAB3775298.1"/>
    </source>
</evidence>
<evidence type="ECO:0000313" key="2">
    <source>
        <dbReference type="Proteomes" id="UP000494363"/>
    </source>
</evidence>
<proteinExistence type="predicted"/>
<dbReference type="AlphaFoldDB" id="A0A6J5F8T2"/>
<reference evidence="1 2" key="1">
    <citation type="submission" date="2020-04" db="EMBL/GenBank/DDBJ databases">
        <authorList>
            <person name="De Canck E."/>
        </authorList>
    </citation>
    <scope>NUCLEOTIDE SEQUENCE [LARGE SCALE GENOMIC DNA]</scope>
    <source>
        <strain evidence="1 2">LMG 29542</strain>
    </source>
</reference>